<dbReference type="SUPFAM" id="SSF55811">
    <property type="entry name" value="Nudix"/>
    <property type="match status" value="1"/>
</dbReference>
<evidence type="ECO:0000256" key="5">
    <source>
        <dbReference type="ARBA" id="ARBA00022842"/>
    </source>
</evidence>
<keyword evidence="5" id="KW-0460">Magnesium</keyword>
<dbReference type="PANTHER" id="PTHR12992:SF11">
    <property type="entry name" value="MITOCHONDRIAL COENZYME A DIPHOSPHATASE NUDT8"/>
    <property type="match status" value="1"/>
</dbReference>
<evidence type="ECO:0000256" key="6">
    <source>
        <dbReference type="ARBA" id="ARBA00023211"/>
    </source>
</evidence>
<feature type="domain" description="Nudix hydrolase" evidence="7">
    <location>
        <begin position="1"/>
        <end position="145"/>
    </location>
</feature>
<dbReference type="EMBL" id="VSSQ01009593">
    <property type="protein sequence ID" value="MPM42076.1"/>
    <property type="molecule type" value="Genomic_DNA"/>
</dbReference>
<dbReference type="AlphaFoldDB" id="A0A644ZMT0"/>
<comment type="caution">
    <text evidence="8">The sequence shown here is derived from an EMBL/GenBank/DDBJ whole genome shotgun (WGS) entry which is preliminary data.</text>
</comment>
<evidence type="ECO:0000256" key="4">
    <source>
        <dbReference type="ARBA" id="ARBA00022801"/>
    </source>
</evidence>
<dbReference type="InterPro" id="IPR000086">
    <property type="entry name" value="NUDIX_hydrolase_dom"/>
</dbReference>
<dbReference type="PANTHER" id="PTHR12992">
    <property type="entry name" value="NUDIX HYDROLASE"/>
    <property type="match status" value="1"/>
</dbReference>
<evidence type="ECO:0000256" key="2">
    <source>
        <dbReference type="ARBA" id="ARBA00001946"/>
    </source>
</evidence>
<reference evidence="8" key="1">
    <citation type="submission" date="2019-08" db="EMBL/GenBank/DDBJ databases">
        <authorList>
            <person name="Kucharzyk K."/>
            <person name="Murdoch R.W."/>
            <person name="Higgins S."/>
            <person name="Loffler F."/>
        </authorList>
    </citation>
    <scope>NUCLEOTIDE SEQUENCE</scope>
</reference>
<keyword evidence="3" id="KW-0479">Metal-binding</keyword>
<comment type="cofactor">
    <cofactor evidence="2">
        <name>Mg(2+)</name>
        <dbReference type="ChEBI" id="CHEBI:18420"/>
    </cofactor>
</comment>
<accession>A0A644ZMT0</accession>
<dbReference type="EC" id="3.6.1.-" evidence="8"/>
<evidence type="ECO:0000313" key="8">
    <source>
        <dbReference type="EMBL" id="MPM42076.1"/>
    </source>
</evidence>
<dbReference type="InterPro" id="IPR045121">
    <property type="entry name" value="CoAse"/>
</dbReference>
<dbReference type="CDD" id="cd03426">
    <property type="entry name" value="NUDIX_CoAse_Nudt7"/>
    <property type="match status" value="1"/>
</dbReference>
<proteinExistence type="predicted"/>
<evidence type="ECO:0000259" key="7">
    <source>
        <dbReference type="PROSITE" id="PS51462"/>
    </source>
</evidence>
<dbReference type="Pfam" id="PF00293">
    <property type="entry name" value="NUDIX"/>
    <property type="match status" value="1"/>
</dbReference>
<keyword evidence="6" id="KW-0464">Manganese</keyword>
<dbReference type="GO" id="GO:0010945">
    <property type="term" value="F:coenzyme A diphosphatase activity"/>
    <property type="evidence" value="ECO:0007669"/>
    <property type="project" value="InterPro"/>
</dbReference>
<dbReference type="GO" id="GO:0046872">
    <property type="term" value="F:metal ion binding"/>
    <property type="evidence" value="ECO:0007669"/>
    <property type="project" value="UniProtKB-KW"/>
</dbReference>
<comment type="cofactor">
    <cofactor evidence="1">
        <name>Mn(2+)</name>
        <dbReference type="ChEBI" id="CHEBI:29035"/>
    </cofactor>
</comment>
<dbReference type="Gene3D" id="3.90.79.10">
    <property type="entry name" value="Nucleoside Triphosphate Pyrophosphohydrolase"/>
    <property type="match status" value="1"/>
</dbReference>
<organism evidence="8">
    <name type="scientific">bioreactor metagenome</name>
    <dbReference type="NCBI Taxonomy" id="1076179"/>
    <lineage>
        <taxon>unclassified sequences</taxon>
        <taxon>metagenomes</taxon>
        <taxon>ecological metagenomes</taxon>
    </lineage>
</organism>
<evidence type="ECO:0000256" key="3">
    <source>
        <dbReference type="ARBA" id="ARBA00022723"/>
    </source>
</evidence>
<evidence type="ECO:0000256" key="1">
    <source>
        <dbReference type="ARBA" id="ARBA00001936"/>
    </source>
</evidence>
<dbReference type="PROSITE" id="PS51462">
    <property type="entry name" value="NUDIX"/>
    <property type="match status" value="1"/>
</dbReference>
<sequence length="177" mass="19434">MLLTPPTASNASAPDSLLDWDLLLIKRNTYHGVHSGQIAFPGGKCEDCDIDYTATACREAYEELGIKRKNLEIIGGLSKLYVPPSNFTIFPILALNKGGVEYTPHPREVAGYMQVPLRLFDPANAQRCRVQAGPYEWVHAPGYIIDGNTIWGATAMIIAELYQVADLAMLNTSLNNP</sequence>
<name>A0A644ZMT0_9ZZZZ</name>
<dbReference type="InterPro" id="IPR015797">
    <property type="entry name" value="NUDIX_hydrolase-like_dom_sf"/>
</dbReference>
<protein>
    <submittedName>
        <fullName evidence="8">Putative Nudix hydrolase NudL</fullName>
        <ecNumber evidence="8">3.6.1.-</ecNumber>
    </submittedName>
</protein>
<keyword evidence="4 8" id="KW-0378">Hydrolase</keyword>
<gene>
    <name evidence="8" type="primary">nudL_15</name>
    <name evidence="8" type="ORF">SDC9_88738</name>
</gene>